<dbReference type="Proteomes" id="UP000326702">
    <property type="component" value="Chromosome"/>
</dbReference>
<name>A0A5P9Q6H4_9MICO</name>
<evidence type="ECO:0000256" key="4">
    <source>
        <dbReference type="ARBA" id="ARBA00022692"/>
    </source>
</evidence>
<feature type="transmembrane region" description="Helical" evidence="7">
    <location>
        <begin position="301"/>
        <end position="320"/>
    </location>
</feature>
<dbReference type="GO" id="GO:0005886">
    <property type="term" value="C:plasma membrane"/>
    <property type="evidence" value="ECO:0007669"/>
    <property type="project" value="UniProtKB-SubCell"/>
</dbReference>
<feature type="transmembrane region" description="Helical" evidence="7">
    <location>
        <begin position="427"/>
        <end position="447"/>
    </location>
</feature>
<reference evidence="9 10" key="1">
    <citation type="submission" date="2019-10" db="EMBL/GenBank/DDBJ databases">
        <title>Genome sequence of Luteimicrobium xylanilyticum HY-24.</title>
        <authorList>
            <person name="Kim D.Y."/>
            <person name="Park H.-Y."/>
        </authorList>
    </citation>
    <scope>NUCLEOTIDE SEQUENCE [LARGE SCALE GENOMIC DNA]</scope>
    <source>
        <strain evidence="9 10">HY-24</strain>
    </source>
</reference>
<feature type="transmembrane region" description="Helical" evidence="7">
    <location>
        <begin position="20"/>
        <end position="44"/>
    </location>
</feature>
<feature type="transmembrane region" description="Helical" evidence="7">
    <location>
        <begin position="147"/>
        <end position="168"/>
    </location>
</feature>
<dbReference type="Gene3D" id="1.20.1250.20">
    <property type="entry name" value="MFS general substrate transporter like domains"/>
    <property type="match status" value="1"/>
</dbReference>
<evidence type="ECO:0000313" key="9">
    <source>
        <dbReference type="EMBL" id="QFU96672.1"/>
    </source>
</evidence>
<gene>
    <name evidence="9" type="ORF">KDY119_00159</name>
</gene>
<sequence>MPRLLADLTPLRVSPAYRRLWLGLGVSNLGSQLTVVAVGLQVYAITGSTFAVGILGMFALVPLVLLGLYGGALVDAFDRRKVALLASSALWIITGLIFLQAALRLDNVWVLYALIALQSAAFAINNPARTAIIPRLVPARLLAPANALQTLSMSIALTVGPLAGAFLVAASGFASAYAIDFVLFTFALWALFRLPPLPPLEPTAGSASAGPQVEVERELLDGAGGAASEADSPVVVPPRRTVVGLGSVLEGLRYLGTRPNVRMTFLLDLAAMILAMPRVVWPAVGVWYLGGGSTTTGWLNAAFAIGSVLASLLSGGFAHVHKQGRAVVLAVWSFSASTLLFGVVLVVTGRDKPDHVLVWALVLAGVALALAGASDGVSAIFRQTILQTATPDDMRGRLQGVFIVVVAGGPRLGDVVVGAGASWLGEAWAVVVGSIACAVVVGLLVRWSPRFLAYDARHPEA</sequence>
<evidence type="ECO:0000256" key="7">
    <source>
        <dbReference type="SAM" id="Phobius"/>
    </source>
</evidence>
<feature type="transmembrane region" description="Helical" evidence="7">
    <location>
        <begin position="327"/>
        <end position="350"/>
    </location>
</feature>
<keyword evidence="3" id="KW-1003">Cell membrane</keyword>
<accession>A0A5P9Q6H4</accession>
<dbReference type="RefSeq" id="WP_036954241.1">
    <property type="nucleotide sequence ID" value="NZ_BAABIH010000013.1"/>
</dbReference>
<dbReference type="GO" id="GO:0022857">
    <property type="term" value="F:transmembrane transporter activity"/>
    <property type="evidence" value="ECO:0007669"/>
    <property type="project" value="InterPro"/>
</dbReference>
<dbReference type="PANTHER" id="PTHR23513">
    <property type="entry name" value="INTEGRAL MEMBRANE EFFLUX PROTEIN-RELATED"/>
    <property type="match status" value="1"/>
</dbReference>
<keyword evidence="10" id="KW-1185">Reference proteome</keyword>
<feature type="transmembrane region" description="Helical" evidence="7">
    <location>
        <begin position="174"/>
        <end position="192"/>
    </location>
</feature>
<dbReference type="AlphaFoldDB" id="A0A5P9Q6H4"/>
<feature type="transmembrane region" description="Helical" evidence="7">
    <location>
        <begin position="356"/>
        <end position="381"/>
    </location>
</feature>
<feature type="transmembrane region" description="Helical" evidence="7">
    <location>
        <begin position="109"/>
        <end position="126"/>
    </location>
</feature>
<comment type="subcellular location">
    <subcellularLocation>
        <location evidence="1">Cell inner membrane</location>
        <topology evidence="1">Multi-pass membrane protein</topology>
    </subcellularLocation>
</comment>
<evidence type="ECO:0000256" key="1">
    <source>
        <dbReference type="ARBA" id="ARBA00004429"/>
    </source>
</evidence>
<feature type="transmembrane region" description="Helical" evidence="7">
    <location>
        <begin position="82"/>
        <end position="103"/>
    </location>
</feature>
<feature type="transmembrane region" description="Helical" evidence="7">
    <location>
        <begin position="50"/>
        <end position="70"/>
    </location>
</feature>
<dbReference type="SUPFAM" id="SSF103473">
    <property type="entry name" value="MFS general substrate transporter"/>
    <property type="match status" value="1"/>
</dbReference>
<keyword evidence="5 7" id="KW-1133">Transmembrane helix</keyword>
<dbReference type="CDD" id="cd06173">
    <property type="entry name" value="MFS_MefA_like"/>
    <property type="match status" value="1"/>
</dbReference>
<feature type="transmembrane region" description="Helical" evidence="7">
    <location>
        <begin position="265"/>
        <end position="289"/>
    </location>
</feature>
<organism evidence="9 10">
    <name type="scientific">Luteimicrobium xylanilyticum</name>
    <dbReference type="NCBI Taxonomy" id="1133546"/>
    <lineage>
        <taxon>Bacteria</taxon>
        <taxon>Bacillati</taxon>
        <taxon>Actinomycetota</taxon>
        <taxon>Actinomycetes</taxon>
        <taxon>Micrococcales</taxon>
        <taxon>Luteimicrobium</taxon>
    </lineage>
</organism>
<evidence type="ECO:0000256" key="6">
    <source>
        <dbReference type="ARBA" id="ARBA00023136"/>
    </source>
</evidence>
<keyword evidence="2" id="KW-0813">Transport</keyword>
<dbReference type="InterPro" id="IPR020846">
    <property type="entry name" value="MFS_dom"/>
</dbReference>
<dbReference type="PANTHER" id="PTHR23513:SF9">
    <property type="entry name" value="ENTEROBACTIN EXPORTER ENTS"/>
    <property type="match status" value="1"/>
</dbReference>
<protein>
    <submittedName>
        <fullName evidence="9">Enterobactin exporter EntS</fullName>
    </submittedName>
</protein>
<dbReference type="InterPro" id="IPR036259">
    <property type="entry name" value="MFS_trans_sf"/>
</dbReference>
<dbReference type="InterPro" id="IPR010290">
    <property type="entry name" value="TM_effector"/>
</dbReference>
<evidence type="ECO:0000256" key="2">
    <source>
        <dbReference type="ARBA" id="ARBA00022448"/>
    </source>
</evidence>
<feature type="transmembrane region" description="Helical" evidence="7">
    <location>
        <begin position="401"/>
        <end position="421"/>
    </location>
</feature>
<evidence type="ECO:0000256" key="5">
    <source>
        <dbReference type="ARBA" id="ARBA00022989"/>
    </source>
</evidence>
<evidence type="ECO:0000259" key="8">
    <source>
        <dbReference type="PROSITE" id="PS50850"/>
    </source>
</evidence>
<proteinExistence type="predicted"/>
<feature type="domain" description="Major facilitator superfamily (MFS) profile" evidence="8">
    <location>
        <begin position="239"/>
        <end position="461"/>
    </location>
</feature>
<dbReference type="OrthoDB" id="5494559at2"/>
<dbReference type="Pfam" id="PF05977">
    <property type="entry name" value="MFS_3"/>
    <property type="match status" value="1"/>
</dbReference>
<dbReference type="PROSITE" id="PS50850">
    <property type="entry name" value="MFS"/>
    <property type="match status" value="1"/>
</dbReference>
<keyword evidence="6 7" id="KW-0472">Membrane</keyword>
<evidence type="ECO:0000313" key="10">
    <source>
        <dbReference type="Proteomes" id="UP000326702"/>
    </source>
</evidence>
<dbReference type="KEGG" id="lxl:KDY119_00159"/>
<keyword evidence="4 7" id="KW-0812">Transmembrane</keyword>
<dbReference type="EMBL" id="CP045529">
    <property type="protein sequence ID" value="QFU96672.1"/>
    <property type="molecule type" value="Genomic_DNA"/>
</dbReference>
<evidence type="ECO:0000256" key="3">
    <source>
        <dbReference type="ARBA" id="ARBA00022475"/>
    </source>
</evidence>